<feature type="repeat" description="TPR" evidence="3">
    <location>
        <begin position="161"/>
        <end position="194"/>
    </location>
</feature>
<reference evidence="4" key="1">
    <citation type="submission" date="2015-04" db="EMBL/GenBank/DDBJ databases">
        <authorList>
            <person name="Syromyatnikov M.Y."/>
            <person name="Popov V.N."/>
        </authorList>
    </citation>
    <scope>NUCLEOTIDE SEQUENCE</scope>
    <source>
        <strain evidence="4">MO-1</strain>
    </source>
</reference>
<proteinExistence type="predicted"/>
<dbReference type="GO" id="GO:0016757">
    <property type="term" value="F:glycosyltransferase activity"/>
    <property type="evidence" value="ECO:0007669"/>
    <property type="project" value="InterPro"/>
</dbReference>
<dbReference type="Pfam" id="PF13432">
    <property type="entry name" value="TPR_16"/>
    <property type="match status" value="4"/>
</dbReference>
<name>A0A1S7LLB4_MAGMO</name>
<dbReference type="SUPFAM" id="SSF53756">
    <property type="entry name" value="UDP-Glycosyltransferase/glycogen phosphorylase"/>
    <property type="match status" value="1"/>
</dbReference>
<evidence type="ECO:0000256" key="2">
    <source>
        <dbReference type="ARBA" id="ARBA00022803"/>
    </source>
</evidence>
<accession>A0A1S7LLB4</accession>
<gene>
    <name evidence="4" type="ORF">MAGMO_2754</name>
</gene>
<dbReference type="AlphaFoldDB" id="A0A1S7LLB4"/>
<dbReference type="Gene3D" id="3.40.50.2000">
    <property type="entry name" value="Glycogen Phosphorylase B"/>
    <property type="match status" value="1"/>
</dbReference>
<dbReference type="Pfam" id="PF13414">
    <property type="entry name" value="TPR_11"/>
    <property type="match status" value="1"/>
</dbReference>
<dbReference type="InterPro" id="IPR011990">
    <property type="entry name" value="TPR-like_helical_dom_sf"/>
</dbReference>
<dbReference type="PROSITE" id="PS50005">
    <property type="entry name" value="TPR"/>
    <property type="match status" value="3"/>
</dbReference>
<evidence type="ECO:0000313" key="4">
    <source>
        <dbReference type="EMBL" id="CRH06904.1"/>
    </source>
</evidence>
<dbReference type="PANTHER" id="PTHR44943:SF8">
    <property type="entry name" value="TPR REPEAT-CONTAINING PROTEIN MJ0263"/>
    <property type="match status" value="1"/>
</dbReference>
<dbReference type="Gene3D" id="1.25.40.10">
    <property type="entry name" value="Tetratricopeptide repeat domain"/>
    <property type="match status" value="2"/>
</dbReference>
<evidence type="ECO:0000256" key="1">
    <source>
        <dbReference type="ARBA" id="ARBA00022737"/>
    </source>
</evidence>
<dbReference type="Pfam" id="PF01075">
    <property type="entry name" value="Glyco_transf_9"/>
    <property type="match status" value="1"/>
</dbReference>
<dbReference type="InterPro" id="IPR019734">
    <property type="entry name" value="TPR_rpt"/>
</dbReference>
<dbReference type="PANTHER" id="PTHR44943">
    <property type="entry name" value="CELLULOSE SYNTHASE OPERON PROTEIN C"/>
    <property type="match status" value="1"/>
</dbReference>
<evidence type="ECO:0000256" key="3">
    <source>
        <dbReference type="PROSITE-ProRule" id="PRU00339"/>
    </source>
</evidence>
<dbReference type="InterPro" id="IPR002201">
    <property type="entry name" value="Glyco_trans_9"/>
</dbReference>
<organism evidence="4">
    <name type="scientific">Magnetococcus massalia (strain MO-1)</name>
    <dbReference type="NCBI Taxonomy" id="451514"/>
    <lineage>
        <taxon>Bacteria</taxon>
        <taxon>Pseudomonadati</taxon>
        <taxon>Pseudomonadota</taxon>
        <taxon>Magnetococcia</taxon>
        <taxon>Magnetococcales</taxon>
        <taxon>Magnetococcaceae</taxon>
        <taxon>Magnetococcus</taxon>
    </lineage>
</organism>
<keyword evidence="1" id="KW-0677">Repeat</keyword>
<dbReference type="EMBL" id="LO017727">
    <property type="protein sequence ID" value="CRH06904.1"/>
    <property type="molecule type" value="Genomic_DNA"/>
</dbReference>
<feature type="repeat" description="TPR" evidence="3">
    <location>
        <begin position="27"/>
        <end position="60"/>
    </location>
</feature>
<dbReference type="SMART" id="SM00028">
    <property type="entry name" value="TPR"/>
    <property type="match status" value="10"/>
</dbReference>
<sequence length="707" mass="79387">MALYQDSRAEHFLPEVEALLQQWPETVLAWMLKGASLLSLKQHDVAIEAFIQAVKLDPKNRDTHTNLALAYKKSGQPERATQAYLQGLHHCPDDPGLRLNLAQSQLKQGAFAEAEASFKQLLTKQAPQAAILNGLGTALERQGKPCLESFQQAVALDASYLPAWSNLAIIYTKQSRISDAIAAWHEVIKRSPEDANPLEQLANLLLQEQRHGEAEPLFHQALKRNAQTAGCHLGLGIIALAREEDATPWFKRTIELAPELPHGFNNMAIALAKLLRYAEAKPYFERAIELDPAYTDALANYANCLTKLRDTETAIAVGYRALKQDRQNFLSYRNLGHALIYGGRFSEAEAIYQQGLGQFPGDPILRLGLGNALKSQFKWDAAIACHEALLKDYPENADNSFNLAILYLTLGHYSRAWPLYESRWKMGRTSKRKIASEATEWQGELLRDQTLLVYSEQGQGDLIQFVRYLPQLKARYGCSVILQIPESLYDLCRELPHVEQVITGKAPLPAFDRHVALMSLPARLGLTADEPTSPCPYLHAAESRVSWWRQRLGPSTAKLRVGLVWAGNFHYINDHKRSLPFALLAPLWELPEIDFYSLQVGEKGPNYGLVQGLTELEPELTSFAETAAAMENLDLIISVDTAVAHLAGALRRPVWLLLSEMPDWRWGLEGQTTHWYPTMRIFRQMPGAGWQATIEEIKKALIQRLSL</sequence>
<feature type="repeat" description="TPR" evidence="3">
    <location>
        <begin position="261"/>
        <end position="294"/>
    </location>
</feature>
<dbReference type="InterPro" id="IPR051685">
    <property type="entry name" value="Ycf3/AcsC/BcsC/TPR_MFPF"/>
</dbReference>
<keyword evidence="2 3" id="KW-0802">TPR repeat</keyword>
<dbReference type="SUPFAM" id="SSF48452">
    <property type="entry name" value="TPR-like"/>
    <property type="match status" value="2"/>
</dbReference>
<protein>
    <submittedName>
        <fullName evidence="4">Uncharacterized protein</fullName>
    </submittedName>
</protein>